<evidence type="ECO:0000256" key="3">
    <source>
        <dbReference type="ARBA" id="ARBA00022679"/>
    </source>
</evidence>
<feature type="region of interest" description="Disordered" evidence="7">
    <location>
        <begin position="94"/>
        <end position="119"/>
    </location>
</feature>
<evidence type="ECO:0000256" key="5">
    <source>
        <dbReference type="ARBA" id="ARBA00022694"/>
    </source>
</evidence>
<evidence type="ECO:0000313" key="10">
    <source>
        <dbReference type="Proteomes" id="UP000242525"/>
    </source>
</evidence>
<keyword evidence="9" id="KW-0489">Methyltransferase</keyword>
<feature type="domain" description="SAM-dependent methyltransferase TRM5/TYW2-type" evidence="8">
    <location>
        <begin position="215"/>
        <end position="612"/>
    </location>
</feature>
<gene>
    <name evidence="9" type="ORF">BN980_GECA11s01231g</name>
</gene>
<dbReference type="STRING" id="1173061.A0A0J9XDT8"/>
<evidence type="ECO:0000313" key="9">
    <source>
        <dbReference type="EMBL" id="CDO55437.1"/>
    </source>
</evidence>
<dbReference type="PROSITE" id="PS51684">
    <property type="entry name" value="SAM_MT_TRM5_TYW2"/>
    <property type="match status" value="1"/>
</dbReference>
<dbReference type="PANTHER" id="PTHR23245:SF25">
    <property type="entry name" value="TRNA WYBUTOSINE-SYNTHESIZING PROTEIN 2 HOMOLOG"/>
    <property type="match status" value="1"/>
</dbReference>
<dbReference type="GO" id="GO:0030488">
    <property type="term" value="P:tRNA methylation"/>
    <property type="evidence" value="ECO:0007669"/>
    <property type="project" value="TreeGrafter"/>
</dbReference>
<feature type="compositionally biased region" description="Low complexity" evidence="7">
    <location>
        <begin position="94"/>
        <end position="116"/>
    </location>
</feature>
<evidence type="ECO:0000259" key="8">
    <source>
        <dbReference type="PROSITE" id="PS51684"/>
    </source>
</evidence>
<comment type="caution">
    <text evidence="9">The sequence shown here is derived from an EMBL/GenBank/DDBJ whole genome shotgun (WGS) entry which is preliminary data.</text>
</comment>
<name>A0A0J9XDT8_GEOCN</name>
<feature type="region of interest" description="Disordered" evidence="7">
    <location>
        <begin position="254"/>
        <end position="278"/>
    </location>
</feature>
<accession>A0A0J9XDT8</accession>
<sequence>MSDDPQPKANSTQAIVPGTIKVLDKADVKRVKTLLETQGIYNNQEKIRFDSQLGCFLLPVVLNPNLLSSSDSSNGSSCEQLKIGEEQFQVVVGSSGAGKSSSNGNTTASKTTESTTVPISGGGLRPAVGAILATDNTLSEETRALMTSSISTKYSLYPPLVLFNYGMFGAQGSAGATAWEAYLQEPTRTTKFFAALLEKFFNPRSGAATNNIKKSEKNDENVFTHVAENWPIPDKSDILRLPSRIRLFYPVSTATSGTTSSSSAEGKNSGPKEPNNSEELWCTVTQNGIKQTWAPKHTMFSRGNIKEKARVLNLARQPTAGLEPGLENTDPEARTMAVDLYAGIGYFTFSYAASQRIRAVLCWELNPWSIEGLVRGARLNKWQPVQVQNLNNPGTELEEELRGLKQYFVLGKNTDSSNSNNGNNNSNNNTINNTSELRPHPNTEDATVTTPLAKSKSKSKKGASSDVNIIVFAEDNIHAFDRVQTILGQQQPDQGSQNPADVPSAPPLISHINMGLLPHAHLAYPVAIQLALFSGLQTVSLHVHENVAVLDFDAWIEQTTQALQKLVDGNNGQAGKSDGSRTEAQVVFMHLEKIKTYAPGVWHICGDFNVVKGGSN</sequence>
<dbReference type="PANTHER" id="PTHR23245">
    <property type="entry name" value="TRNA METHYLTRANSFERASE"/>
    <property type="match status" value="1"/>
</dbReference>
<dbReference type="EMBL" id="CCBN010000011">
    <property type="protein sequence ID" value="CDO55437.1"/>
    <property type="molecule type" value="Genomic_DNA"/>
</dbReference>
<dbReference type="GO" id="GO:0005737">
    <property type="term" value="C:cytoplasm"/>
    <property type="evidence" value="ECO:0007669"/>
    <property type="project" value="TreeGrafter"/>
</dbReference>
<evidence type="ECO:0000256" key="1">
    <source>
        <dbReference type="ARBA" id="ARBA00004797"/>
    </source>
</evidence>
<comment type="pathway">
    <text evidence="1">tRNA modification; wybutosine-tRNA(Phe) biosynthesis.</text>
</comment>
<dbReference type="OrthoDB" id="2387925at2759"/>
<dbReference type="GO" id="GO:0008175">
    <property type="term" value="F:tRNA methyltransferase activity"/>
    <property type="evidence" value="ECO:0007669"/>
    <property type="project" value="TreeGrafter"/>
</dbReference>
<keyword evidence="10" id="KW-1185">Reference proteome</keyword>
<evidence type="ECO:0000256" key="2">
    <source>
        <dbReference type="ARBA" id="ARBA00012265"/>
    </source>
</evidence>
<dbReference type="InterPro" id="IPR029063">
    <property type="entry name" value="SAM-dependent_MTases_sf"/>
</dbReference>
<dbReference type="EC" id="2.5.1.114" evidence="2"/>
<dbReference type="InterPro" id="IPR030382">
    <property type="entry name" value="MeTrfase_TRM5/TYW2"/>
</dbReference>
<dbReference type="Pfam" id="PF02475">
    <property type="entry name" value="TRM5-TYW2_MTfase"/>
    <property type="match status" value="1"/>
</dbReference>
<dbReference type="InterPro" id="IPR056743">
    <property type="entry name" value="TRM5-TYW2-like_MTfase"/>
</dbReference>
<evidence type="ECO:0000256" key="6">
    <source>
        <dbReference type="ARBA" id="ARBA00049400"/>
    </source>
</evidence>
<dbReference type="AlphaFoldDB" id="A0A0J9XDT8"/>
<dbReference type="SUPFAM" id="SSF53335">
    <property type="entry name" value="S-adenosyl-L-methionine-dependent methyltransferases"/>
    <property type="match status" value="1"/>
</dbReference>
<reference evidence="9" key="1">
    <citation type="submission" date="2014-03" db="EMBL/GenBank/DDBJ databases">
        <authorList>
            <person name="Casaregola S."/>
        </authorList>
    </citation>
    <scope>NUCLEOTIDE SEQUENCE [LARGE SCALE GENOMIC DNA]</scope>
    <source>
        <strain evidence="9">CLIB 918</strain>
    </source>
</reference>
<dbReference type="Proteomes" id="UP000242525">
    <property type="component" value="Unassembled WGS sequence"/>
</dbReference>
<feature type="region of interest" description="Disordered" evidence="7">
    <location>
        <begin position="412"/>
        <end position="460"/>
    </location>
</feature>
<dbReference type="GO" id="GO:0102522">
    <property type="term" value="F:tRNA 4-demethylwyosine alpha-amino-alpha-carboxypropyltransferase activity"/>
    <property type="evidence" value="ECO:0007669"/>
    <property type="project" value="UniProtKB-EC"/>
</dbReference>
<evidence type="ECO:0000256" key="7">
    <source>
        <dbReference type="SAM" id="MobiDB-lite"/>
    </source>
</evidence>
<protein>
    <recommendedName>
        <fullName evidence="2">tRNA(Phe) (4-demethylwyosine(37)-C(7)) aminocarboxypropyltransferase</fullName>
        <ecNumber evidence="2">2.5.1.114</ecNumber>
    </recommendedName>
</protein>
<proteinExistence type="predicted"/>
<comment type="catalytic activity">
    <reaction evidence="6">
        <text>4-demethylwyosine(37) in tRNA(Phe) + S-adenosyl-L-methionine = 4-demethyl-7-[(3S)-3-amino-3-carboxypropyl]wyosine(37) in tRNA(Phe) + S-methyl-5'-thioadenosine + H(+)</text>
        <dbReference type="Rhea" id="RHEA:36355"/>
        <dbReference type="Rhea" id="RHEA-COMP:10164"/>
        <dbReference type="Rhea" id="RHEA-COMP:10378"/>
        <dbReference type="ChEBI" id="CHEBI:15378"/>
        <dbReference type="ChEBI" id="CHEBI:17509"/>
        <dbReference type="ChEBI" id="CHEBI:59789"/>
        <dbReference type="ChEBI" id="CHEBI:64315"/>
        <dbReference type="ChEBI" id="CHEBI:73550"/>
        <dbReference type="EC" id="2.5.1.114"/>
    </reaction>
</comment>
<feature type="compositionally biased region" description="Low complexity" evidence="7">
    <location>
        <begin position="254"/>
        <end position="264"/>
    </location>
</feature>
<organism evidence="9 10">
    <name type="scientific">Geotrichum candidum</name>
    <name type="common">Oospora lactis</name>
    <name type="synonym">Dipodascus geotrichum</name>
    <dbReference type="NCBI Taxonomy" id="1173061"/>
    <lineage>
        <taxon>Eukaryota</taxon>
        <taxon>Fungi</taxon>
        <taxon>Dikarya</taxon>
        <taxon>Ascomycota</taxon>
        <taxon>Saccharomycotina</taxon>
        <taxon>Dipodascomycetes</taxon>
        <taxon>Dipodascales</taxon>
        <taxon>Dipodascaceae</taxon>
        <taxon>Geotrichum</taxon>
    </lineage>
</organism>
<keyword evidence="3" id="KW-0808">Transferase</keyword>
<keyword evidence="4" id="KW-0949">S-adenosyl-L-methionine</keyword>
<evidence type="ECO:0000256" key="4">
    <source>
        <dbReference type="ARBA" id="ARBA00022691"/>
    </source>
</evidence>
<feature type="compositionally biased region" description="Low complexity" evidence="7">
    <location>
        <begin position="413"/>
        <end position="435"/>
    </location>
</feature>
<keyword evidence="5" id="KW-0819">tRNA processing</keyword>
<dbReference type="Gene3D" id="3.40.50.150">
    <property type="entry name" value="Vaccinia Virus protein VP39"/>
    <property type="match status" value="1"/>
</dbReference>
<dbReference type="GO" id="GO:0031591">
    <property type="term" value="P:wybutosine biosynthetic process"/>
    <property type="evidence" value="ECO:0007669"/>
    <property type="project" value="TreeGrafter"/>
</dbReference>